<evidence type="ECO:0000256" key="3">
    <source>
        <dbReference type="ARBA" id="ARBA00022737"/>
    </source>
</evidence>
<keyword evidence="2" id="KW-0812">Transmembrane</keyword>
<feature type="compositionally biased region" description="Low complexity" evidence="11">
    <location>
        <begin position="234"/>
        <end position="260"/>
    </location>
</feature>
<feature type="region of interest" description="Disordered" evidence="11">
    <location>
        <begin position="234"/>
        <end position="261"/>
    </location>
</feature>
<dbReference type="SMART" id="SM00192">
    <property type="entry name" value="LDLa"/>
    <property type="match status" value="2"/>
</dbReference>
<comment type="subcellular location">
    <subcellularLocation>
        <location evidence="1">Membrane</location>
        <topology evidence="1">Single-pass membrane protein</topology>
    </subcellularLocation>
</comment>
<feature type="disulfide bond" evidence="9">
    <location>
        <begin position="286"/>
        <end position="301"/>
    </location>
</feature>
<dbReference type="PROSITE" id="PS50068">
    <property type="entry name" value="LDLRA_2"/>
    <property type="match status" value="2"/>
</dbReference>
<keyword evidence="14" id="KW-1185">Reference proteome</keyword>
<evidence type="ECO:0000256" key="5">
    <source>
        <dbReference type="ARBA" id="ARBA00023136"/>
    </source>
</evidence>
<dbReference type="PRINTS" id="PR00261">
    <property type="entry name" value="LDLRECEPTOR"/>
</dbReference>
<dbReference type="InterPro" id="IPR023415">
    <property type="entry name" value="LDLR_class-A_CS"/>
</dbReference>
<evidence type="ECO:0000259" key="12">
    <source>
        <dbReference type="PROSITE" id="PS50287"/>
    </source>
</evidence>
<reference evidence="13" key="1">
    <citation type="submission" date="2022-12" db="EMBL/GenBank/DDBJ databases">
        <title>Chromosome-level genome assembly of the bean flower thrips Megalurothrips usitatus.</title>
        <authorList>
            <person name="Ma L."/>
            <person name="Liu Q."/>
            <person name="Li H."/>
            <person name="Cai W."/>
        </authorList>
    </citation>
    <scope>NUCLEOTIDE SEQUENCE</scope>
    <source>
        <strain evidence="13">Cailab_2022a</strain>
    </source>
</reference>
<dbReference type="GO" id="GO:0005886">
    <property type="term" value="C:plasma membrane"/>
    <property type="evidence" value="ECO:0007669"/>
    <property type="project" value="TreeGrafter"/>
</dbReference>
<dbReference type="EMBL" id="JAPTSV010000014">
    <property type="protein sequence ID" value="KAJ1520873.1"/>
    <property type="molecule type" value="Genomic_DNA"/>
</dbReference>
<evidence type="ECO:0000256" key="4">
    <source>
        <dbReference type="ARBA" id="ARBA00022989"/>
    </source>
</evidence>
<gene>
    <name evidence="13" type="ORF">ONE63_003958</name>
</gene>
<feature type="domain" description="SRCR" evidence="12">
    <location>
        <begin position="377"/>
        <end position="437"/>
    </location>
</feature>
<dbReference type="InterPro" id="IPR002172">
    <property type="entry name" value="LDrepeatLR_classA_rpt"/>
</dbReference>
<evidence type="ECO:0000256" key="6">
    <source>
        <dbReference type="ARBA" id="ARBA00023157"/>
    </source>
</evidence>
<keyword evidence="5" id="KW-0472">Membrane</keyword>
<evidence type="ECO:0000256" key="9">
    <source>
        <dbReference type="PROSITE-ProRule" id="PRU00124"/>
    </source>
</evidence>
<keyword evidence="3" id="KW-0677">Repeat</keyword>
<dbReference type="Proteomes" id="UP001075354">
    <property type="component" value="Chromosome 14"/>
</dbReference>
<comment type="caution">
    <text evidence="10">Lacks conserved residue(s) required for the propagation of feature annotation.</text>
</comment>
<evidence type="ECO:0000313" key="14">
    <source>
        <dbReference type="Proteomes" id="UP001075354"/>
    </source>
</evidence>
<dbReference type="PROSITE" id="PS01209">
    <property type="entry name" value="LDLRA_1"/>
    <property type="match status" value="1"/>
</dbReference>
<proteinExistence type="predicted"/>
<keyword evidence="6 9" id="KW-1015">Disulfide bond</keyword>
<dbReference type="Gene3D" id="4.10.400.10">
    <property type="entry name" value="Low-density Lipoprotein Receptor"/>
    <property type="match status" value="2"/>
</dbReference>
<evidence type="ECO:0000256" key="11">
    <source>
        <dbReference type="SAM" id="MobiDB-lite"/>
    </source>
</evidence>
<dbReference type="InterPro" id="IPR001190">
    <property type="entry name" value="SRCR"/>
</dbReference>
<evidence type="ECO:0000256" key="8">
    <source>
        <dbReference type="ARBA" id="ARBA00023180"/>
    </source>
</evidence>
<evidence type="ECO:0000256" key="10">
    <source>
        <dbReference type="PROSITE-ProRule" id="PRU00196"/>
    </source>
</evidence>
<feature type="region of interest" description="Disordered" evidence="11">
    <location>
        <begin position="453"/>
        <end position="472"/>
    </location>
</feature>
<feature type="compositionally biased region" description="Low complexity" evidence="11">
    <location>
        <begin position="56"/>
        <end position="155"/>
    </location>
</feature>
<organism evidence="13 14">
    <name type="scientific">Megalurothrips usitatus</name>
    <name type="common">bean blossom thrips</name>
    <dbReference type="NCBI Taxonomy" id="439358"/>
    <lineage>
        <taxon>Eukaryota</taxon>
        <taxon>Metazoa</taxon>
        <taxon>Ecdysozoa</taxon>
        <taxon>Arthropoda</taxon>
        <taxon>Hexapoda</taxon>
        <taxon>Insecta</taxon>
        <taxon>Pterygota</taxon>
        <taxon>Neoptera</taxon>
        <taxon>Paraneoptera</taxon>
        <taxon>Thysanoptera</taxon>
        <taxon>Terebrantia</taxon>
        <taxon>Thripoidea</taxon>
        <taxon>Thripidae</taxon>
        <taxon>Megalurothrips</taxon>
    </lineage>
</organism>
<evidence type="ECO:0000256" key="2">
    <source>
        <dbReference type="ARBA" id="ARBA00022692"/>
    </source>
</evidence>
<accession>A0AAV7X4N9</accession>
<feature type="compositionally biased region" description="Polar residues" evidence="11">
    <location>
        <begin position="463"/>
        <end position="472"/>
    </location>
</feature>
<dbReference type="InterPro" id="IPR051221">
    <property type="entry name" value="LDLR-related"/>
</dbReference>
<keyword evidence="4" id="KW-1133">Transmembrane helix</keyword>
<feature type="region of interest" description="Disordered" evidence="11">
    <location>
        <begin position="1"/>
        <end position="175"/>
    </location>
</feature>
<feature type="compositionally biased region" description="Polar residues" evidence="11">
    <location>
        <begin position="22"/>
        <end position="52"/>
    </location>
</feature>
<protein>
    <recommendedName>
        <fullName evidence="12">SRCR domain-containing protein</fullName>
    </recommendedName>
</protein>
<dbReference type="Pfam" id="PF00057">
    <property type="entry name" value="Ldl_recept_a"/>
    <property type="match status" value="2"/>
</dbReference>
<keyword evidence="7" id="KW-0675">Receptor</keyword>
<evidence type="ECO:0000313" key="13">
    <source>
        <dbReference type="EMBL" id="KAJ1520873.1"/>
    </source>
</evidence>
<evidence type="ECO:0000256" key="1">
    <source>
        <dbReference type="ARBA" id="ARBA00004167"/>
    </source>
</evidence>
<feature type="compositionally biased region" description="Pro residues" evidence="11">
    <location>
        <begin position="156"/>
        <end position="168"/>
    </location>
</feature>
<keyword evidence="8" id="KW-0325">Glycoprotein</keyword>
<dbReference type="PROSITE" id="PS50287">
    <property type="entry name" value="SRCR_2"/>
    <property type="match status" value="1"/>
</dbReference>
<feature type="disulfide bond" evidence="9">
    <location>
        <begin position="274"/>
        <end position="292"/>
    </location>
</feature>
<evidence type="ECO:0000256" key="7">
    <source>
        <dbReference type="ARBA" id="ARBA00023170"/>
    </source>
</evidence>
<sequence>MKTHPTNVTSTPTRTAPPPAKSNVTRNSTTATKPGSTSTKSAAKPTRPSTGAAQPAKPMAVSANKAAANSTKSAPAPAGSKPPASSSKTSSSTTNTALPSSNKSAAAKPATPRPATQSTKTAAKTTAKPSAAANKTTTKSTSATTPARTTPRPTSTSPPPTTAPPTTPTPTTAKPVLEPSALEKTEAQRNRTAQLVAAIRAAVGLPAKSVSSSSTKLAANAVDAALPHKVLHKAPAGASTPSATTTPSPGGTLPTSTGAPLREDGNATDCGVRCGDGSCVAAVSRCNQLVDCQDGADERGCTCADYLRAKFMHRKLCDGVVDCWDYSDESNCDWCEPGRYVCTSSRVCVETSRLCDGQRDCPYGDDERQCVSVAPDVRAADDLVYHSEGLVMVRRQGVWGKLCAKGIVGQGPQPTAASAAVPLWGPLQLGEVICRALTFSGVETARLAADDDPGHDVAPYFETGSNITDEKR</sequence>
<dbReference type="AlphaFoldDB" id="A0AAV7X4N9"/>
<dbReference type="CDD" id="cd00112">
    <property type="entry name" value="LDLa"/>
    <property type="match status" value="3"/>
</dbReference>
<name>A0AAV7X4N9_9NEOP</name>
<dbReference type="InterPro" id="IPR036055">
    <property type="entry name" value="LDL_receptor-like_sf"/>
</dbReference>
<dbReference type="SUPFAM" id="SSF57424">
    <property type="entry name" value="LDL receptor-like module"/>
    <property type="match status" value="2"/>
</dbReference>
<comment type="caution">
    <text evidence="13">The sequence shown here is derived from an EMBL/GenBank/DDBJ whole genome shotgun (WGS) entry which is preliminary data.</text>
</comment>
<dbReference type="GO" id="GO:0043235">
    <property type="term" value="C:receptor complex"/>
    <property type="evidence" value="ECO:0007669"/>
    <property type="project" value="TreeGrafter"/>
</dbReference>
<dbReference type="PANTHER" id="PTHR22722">
    <property type="entry name" value="LOW-DENSITY LIPOPROTEIN RECEPTOR-RELATED PROTEIN 2-RELATED"/>
    <property type="match status" value="1"/>
</dbReference>
<feature type="disulfide bond" evidence="9">
    <location>
        <begin position="355"/>
        <end position="370"/>
    </location>
</feature>